<dbReference type="SUPFAM" id="SSF47370">
    <property type="entry name" value="Bromodomain"/>
    <property type="match status" value="1"/>
</dbReference>
<dbReference type="AlphaFoldDB" id="A0A182Y473"/>
<dbReference type="STRING" id="30069.A0A182Y473"/>
<dbReference type="Proteomes" id="UP000076408">
    <property type="component" value="Unassembled WGS sequence"/>
</dbReference>
<dbReference type="SMART" id="SM00293">
    <property type="entry name" value="PWWP"/>
    <property type="match status" value="1"/>
</dbReference>
<dbReference type="SUPFAM" id="SSF57903">
    <property type="entry name" value="FYVE/PHD zinc finger"/>
    <property type="match status" value="1"/>
</dbReference>
<dbReference type="PROSITE" id="PS50014">
    <property type="entry name" value="BROMODOMAIN_2"/>
    <property type="match status" value="1"/>
</dbReference>
<organism evidence="6 7">
    <name type="scientific">Anopheles stephensi</name>
    <name type="common">Indo-Pakistan malaria mosquito</name>
    <dbReference type="NCBI Taxonomy" id="30069"/>
    <lineage>
        <taxon>Eukaryota</taxon>
        <taxon>Metazoa</taxon>
        <taxon>Ecdysozoa</taxon>
        <taxon>Arthropoda</taxon>
        <taxon>Hexapoda</taxon>
        <taxon>Insecta</taxon>
        <taxon>Pterygota</taxon>
        <taxon>Neoptera</taxon>
        <taxon>Endopterygota</taxon>
        <taxon>Diptera</taxon>
        <taxon>Nematocera</taxon>
        <taxon>Culicoidea</taxon>
        <taxon>Culicidae</taxon>
        <taxon>Anophelinae</taxon>
        <taxon>Anopheles</taxon>
    </lineage>
</organism>
<keyword evidence="1" id="KW-0479">Metal-binding</keyword>
<dbReference type="PANTHER" id="PTHR46453:SF5">
    <property type="entry name" value="PROTEIN KINASE C-BINDING PROTEIN 1 ISOFORM X1"/>
    <property type="match status" value="1"/>
</dbReference>
<evidence type="ECO:0008006" key="8">
    <source>
        <dbReference type="Google" id="ProtNLM"/>
    </source>
</evidence>
<evidence type="ECO:0000256" key="4">
    <source>
        <dbReference type="ARBA" id="ARBA00023117"/>
    </source>
</evidence>
<dbReference type="InterPro" id="IPR001487">
    <property type="entry name" value="Bromodomain"/>
</dbReference>
<dbReference type="InterPro" id="IPR044075">
    <property type="entry name" value="PRKCBP1_PHD"/>
</dbReference>
<name>A0A182Y473_ANOST</name>
<dbReference type="InterPro" id="IPR000313">
    <property type="entry name" value="PWWP_dom"/>
</dbReference>
<dbReference type="VEuPathDB" id="VectorBase:ASTEI20_042723"/>
<dbReference type="Gene3D" id="2.30.30.140">
    <property type="match status" value="1"/>
</dbReference>
<dbReference type="GO" id="GO:0003714">
    <property type="term" value="F:transcription corepressor activity"/>
    <property type="evidence" value="ECO:0007669"/>
    <property type="project" value="TreeGrafter"/>
</dbReference>
<dbReference type="Pfam" id="PF00855">
    <property type="entry name" value="PWWP"/>
    <property type="match status" value="1"/>
</dbReference>
<feature type="compositionally biased region" description="Basic and acidic residues" evidence="5">
    <location>
        <begin position="560"/>
        <end position="575"/>
    </location>
</feature>
<sequence>MKSLQVTQAKSKILSEFITDTISKGKLRKRRSDSIVDAAGVVGPVPSDTSPTSAELVVPPRTKRNRRRSTTLLIDAVAGHGKELATDESHKLEELANELPATRVRKIRSAKSEYALVKGDRNTETLSSGAKNFFSNLDLHHDTGKADDESSFPRDPPKPGWDRFCWRCKQCDPDLGCNSCIRSYHKYCVRYTTEDPKWSCTECKMTSNGTTDIEAFTTCLGYLVKILLMQSDWSNLFNPINKSLMPHYDKYVTRHIDLAVMNELQQQRAYKSSEEFLTDVGWIVHNMSIYPDKTNLLKKARALQKRAKQEVEEMEPCYECYIKANTLCEDWFREPCSKPHLLVWAKMKGYPYWPGKLYVINANNQAFVRFFGAHDRSWMSVKECYLFSQRDPNPPKQYLKSKLVLLYATSVEDIAHHIVRLREQFNTFNYGSFMEAVDPSRFEEQQRAMFPGAFLKKVKVTIKRSEGEMVAVASAANEEGVQEPLKAKNNAVEAGKDATPVCKVPTKNVTSTSPRKRMTRRMSRFLKIADELTSSPLTNADSSQDLLTPSVASLLPITDKATENRQKCEEPDESKGTNAADDSDCDPKNLSLLLRRGSQSWETEPLSKRRKSLAEKGTLVSVAPKATKSVATSSKAKETCHKETVELVVDKAATPPTVPIDTSSLVSVAPVKAIEGKEMAVQKHAVVPVAEKATIPPNVQPDKAIAILLLRLESLMMVRICQNKLQPPEHNPRILLQPWPMPLPS</sequence>
<protein>
    <recommendedName>
        <fullName evidence="8">PWWP domain-containing protein</fullName>
    </recommendedName>
</protein>
<accession>A0A182Y473</accession>
<dbReference type="VEuPathDB" id="VectorBase:ASTEI03259"/>
<dbReference type="CDD" id="cd20160">
    <property type="entry name" value="PWWP_PRKCBP1"/>
    <property type="match status" value="1"/>
</dbReference>
<keyword evidence="2" id="KW-0863">Zinc-finger</keyword>
<evidence type="ECO:0000256" key="1">
    <source>
        <dbReference type="ARBA" id="ARBA00022723"/>
    </source>
</evidence>
<dbReference type="PANTHER" id="PTHR46453">
    <property type="entry name" value="PROTEIN KINASE C-BINDING PROTEIN 1"/>
    <property type="match status" value="1"/>
</dbReference>
<dbReference type="CDD" id="cd15538">
    <property type="entry name" value="PHD_PRKCBP1"/>
    <property type="match status" value="1"/>
</dbReference>
<proteinExistence type="predicted"/>
<dbReference type="Gene3D" id="1.20.920.10">
    <property type="entry name" value="Bromodomain-like"/>
    <property type="match status" value="1"/>
</dbReference>
<dbReference type="Pfam" id="PF00439">
    <property type="entry name" value="Bromodomain"/>
    <property type="match status" value="1"/>
</dbReference>
<dbReference type="GO" id="GO:0008270">
    <property type="term" value="F:zinc ion binding"/>
    <property type="evidence" value="ECO:0007669"/>
    <property type="project" value="UniProtKB-KW"/>
</dbReference>
<keyword evidence="7" id="KW-1185">Reference proteome</keyword>
<dbReference type="InterPro" id="IPR011011">
    <property type="entry name" value="Znf_FYVE_PHD"/>
</dbReference>
<reference evidence="7" key="1">
    <citation type="journal article" date="2014" name="Genome Biol.">
        <title>Genome analysis of a major urban malaria vector mosquito, Anopheles stephensi.</title>
        <authorList>
            <person name="Jiang X."/>
            <person name="Peery A."/>
            <person name="Hall A.B."/>
            <person name="Sharma A."/>
            <person name="Chen X.G."/>
            <person name="Waterhouse R.M."/>
            <person name="Komissarov A."/>
            <person name="Riehle M.M."/>
            <person name="Shouche Y."/>
            <person name="Sharakhova M.V."/>
            <person name="Lawson D."/>
            <person name="Pakpour N."/>
            <person name="Arensburger P."/>
            <person name="Davidson V.L."/>
            <person name="Eiglmeier K."/>
            <person name="Emrich S."/>
            <person name="George P."/>
            <person name="Kennedy R.C."/>
            <person name="Mane S.P."/>
            <person name="Maslen G."/>
            <person name="Oringanje C."/>
            <person name="Qi Y."/>
            <person name="Settlage R."/>
            <person name="Tojo M."/>
            <person name="Tubio J.M."/>
            <person name="Unger M.F."/>
            <person name="Wang B."/>
            <person name="Vernick K.D."/>
            <person name="Ribeiro J.M."/>
            <person name="James A.A."/>
            <person name="Michel K."/>
            <person name="Riehle M.A."/>
            <person name="Luckhart S."/>
            <person name="Sharakhov I.V."/>
            <person name="Tu Z."/>
        </authorList>
    </citation>
    <scope>NUCLEOTIDE SEQUENCE [LARGE SCALE GENOMIC DNA]</scope>
    <source>
        <strain evidence="7">Indian</strain>
    </source>
</reference>
<evidence type="ECO:0000256" key="2">
    <source>
        <dbReference type="ARBA" id="ARBA00022771"/>
    </source>
</evidence>
<evidence type="ECO:0000256" key="3">
    <source>
        <dbReference type="ARBA" id="ARBA00022833"/>
    </source>
</evidence>
<keyword evidence="3" id="KW-0862">Zinc</keyword>
<keyword evidence="4" id="KW-0103">Bromodomain</keyword>
<dbReference type="SUPFAM" id="SSF63748">
    <property type="entry name" value="Tudor/PWWP/MBT"/>
    <property type="match status" value="1"/>
</dbReference>
<feature type="region of interest" description="Disordered" evidence="5">
    <location>
        <begin position="557"/>
        <end position="590"/>
    </location>
</feature>
<evidence type="ECO:0000313" key="6">
    <source>
        <dbReference type="EnsemblMetazoa" id="ASTEI03259-PA"/>
    </source>
</evidence>
<dbReference type="VEuPathDB" id="VectorBase:ASTE002059"/>
<dbReference type="PROSITE" id="PS50812">
    <property type="entry name" value="PWWP"/>
    <property type="match status" value="1"/>
</dbReference>
<dbReference type="GO" id="GO:0005737">
    <property type="term" value="C:cytoplasm"/>
    <property type="evidence" value="ECO:0007669"/>
    <property type="project" value="TreeGrafter"/>
</dbReference>
<dbReference type="EnsemblMetazoa" id="ASTEI03259-RA">
    <property type="protein sequence ID" value="ASTEI03259-PA"/>
    <property type="gene ID" value="ASTEI03259"/>
</dbReference>
<evidence type="ECO:0000256" key="5">
    <source>
        <dbReference type="SAM" id="MobiDB-lite"/>
    </source>
</evidence>
<reference evidence="6" key="2">
    <citation type="submission" date="2020-05" db="UniProtKB">
        <authorList>
            <consortium name="EnsemblMetazoa"/>
        </authorList>
    </citation>
    <scope>IDENTIFICATION</scope>
    <source>
        <strain evidence="6">Indian</strain>
    </source>
</reference>
<dbReference type="GO" id="GO:0005634">
    <property type="term" value="C:nucleus"/>
    <property type="evidence" value="ECO:0007669"/>
    <property type="project" value="TreeGrafter"/>
</dbReference>
<dbReference type="InterPro" id="IPR036427">
    <property type="entry name" value="Bromodomain-like_sf"/>
</dbReference>
<evidence type="ECO:0000313" key="7">
    <source>
        <dbReference type="Proteomes" id="UP000076408"/>
    </source>
</evidence>